<dbReference type="PANTHER" id="PTHR30336:SF20">
    <property type="entry name" value="DUF218 DOMAIN-CONTAINING PROTEIN"/>
    <property type="match status" value="1"/>
</dbReference>
<dbReference type="RefSeq" id="WP_285663301.1">
    <property type="nucleotide sequence ID" value="NZ_BSTX01000002.1"/>
</dbReference>
<dbReference type="EMBL" id="BSTX01000002">
    <property type="protein sequence ID" value="GLZ78129.1"/>
    <property type="molecule type" value="Genomic_DNA"/>
</dbReference>
<dbReference type="InterPro" id="IPR014729">
    <property type="entry name" value="Rossmann-like_a/b/a_fold"/>
</dbReference>
<dbReference type="InterPro" id="IPR051599">
    <property type="entry name" value="Cell_Envelope_Assoc"/>
</dbReference>
<evidence type="ECO:0000313" key="3">
    <source>
        <dbReference type="Proteomes" id="UP001165079"/>
    </source>
</evidence>
<dbReference type="Proteomes" id="UP001165079">
    <property type="component" value="Unassembled WGS sequence"/>
</dbReference>
<evidence type="ECO:0000259" key="1">
    <source>
        <dbReference type="Pfam" id="PF02698"/>
    </source>
</evidence>
<dbReference type="Gene3D" id="3.40.50.620">
    <property type="entry name" value="HUPs"/>
    <property type="match status" value="1"/>
</dbReference>
<organism evidence="2 3">
    <name type="scientific">Actinorhabdospora filicis</name>
    <dbReference type="NCBI Taxonomy" id="1785913"/>
    <lineage>
        <taxon>Bacteria</taxon>
        <taxon>Bacillati</taxon>
        <taxon>Actinomycetota</taxon>
        <taxon>Actinomycetes</taxon>
        <taxon>Micromonosporales</taxon>
        <taxon>Micromonosporaceae</taxon>
        <taxon>Actinorhabdospora</taxon>
    </lineage>
</organism>
<dbReference type="PANTHER" id="PTHR30336">
    <property type="entry name" value="INNER MEMBRANE PROTEIN, PROBABLE PERMEASE"/>
    <property type="match status" value="1"/>
</dbReference>
<sequence>MSRFGLAGGVYDAAVIVWDYHRLRHPVKVTEVGIVLGCHDIGVADTAASLYHAGRVSALVVTGATSPGTRELFPRGEAEAFAARLVELGVPAEPILIEDRATNTGQNIVFSRELLAVRGIVPAEVTLICMPYMERRAWATCAAQWPQVTAWCASAECGLGDYIEVMRARGDVGPREVIESMVGDFERILRYPDAGFAVAQAVPQDVQAAFDVLVEAGFDAKLLRG</sequence>
<dbReference type="Pfam" id="PF02698">
    <property type="entry name" value="DUF218"/>
    <property type="match status" value="1"/>
</dbReference>
<proteinExistence type="predicted"/>
<comment type="caution">
    <text evidence="2">The sequence shown here is derived from an EMBL/GenBank/DDBJ whole genome shotgun (WGS) entry which is preliminary data.</text>
</comment>
<reference evidence="2" key="1">
    <citation type="submission" date="2023-03" db="EMBL/GenBank/DDBJ databases">
        <title>Actinorhabdospora filicis NBRC 111898.</title>
        <authorList>
            <person name="Ichikawa N."/>
            <person name="Sato H."/>
            <person name="Tonouchi N."/>
        </authorList>
    </citation>
    <scope>NUCLEOTIDE SEQUENCE</scope>
    <source>
        <strain evidence="2">NBRC 111898</strain>
    </source>
</reference>
<keyword evidence="3" id="KW-1185">Reference proteome</keyword>
<dbReference type="InterPro" id="IPR003848">
    <property type="entry name" value="DUF218"/>
</dbReference>
<protein>
    <recommendedName>
        <fullName evidence="1">DUF218 domain-containing protein</fullName>
    </recommendedName>
</protein>
<dbReference type="AlphaFoldDB" id="A0A9W6SLU3"/>
<dbReference type="GO" id="GO:0005886">
    <property type="term" value="C:plasma membrane"/>
    <property type="evidence" value="ECO:0007669"/>
    <property type="project" value="TreeGrafter"/>
</dbReference>
<accession>A0A9W6SLU3</accession>
<evidence type="ECO:0000313" key="2">
    <source>
        <dbReference type="EMBL" id="GLZ78129.1"/>
    </source>
</evidence>
<dbReference type="CDD" id="cd06259">
    <property type="entry name" value="YdcF-like"/>
    <property type="match status" value="1"/>
</dbReference>
<feature type="domain" description="DUF218" evidence="1">
    <location>
        <begin position="34"/>
        <end position="151"/>
    </location>
</feature>
<gene>
    <name evidence="2" type="ORF">Afil01_29360</name>
</gene>
<name>A0A9W6SLU3_9ACTN</name>